<dbReference type="EMBL" id="CAUYUJ010008792">
    <property type="protein sequence ID" value="CAK0824981.1"/>
    <property type="molecule type" value="Genomic_DNA"/>
</dbReference>
<comment type="caution">
    <text evidence="1">The sequence shown here is derived from an EMBL/GenBank/DDBJ whole genome shotgun (WGS) entry which is preliminary data.</text>
</comment>
<evidence type="ECO:0000313" key="2">
    <source>
        <dbReference type="Proteomes" id="UP001189429"/>
    </source>
</evidence>
<dbReference type="Proteomes" id="UP001189429">
    <property type="component" value="Unassembled WGS sequence"/>
</dbReference>
<name>A0ABN9S1K1_9DINO</name>
<organism evidence="1 2">
    <name type="scientific">Prorocentrum cordatum</name>
    <dbReference type="NCBI Taxonomy" id="2364126"/>
    <lineage>
        <taxon>Eukaryota</taxon>
        <taxon>Sar</taxon>
        <taxon>Alveolata</taxon>
        <taxon>Dinophyceae</taxon>
        <taxon>Prorocentrales</taxon>
        <taxon>Prorocentraceae</taxon>
        <taxon>Prorocentrum</taxon>
    </lineage>
</organism>
<accession>A0ABN9S1K1</accession>
<keyword evidence="2" id="KW-1185">Reference proteome</keyword>
<evidence type="ECO:0000313" key="1">
    <source>
        <dbReference type="EMBL" id="CAK0824981.1"/>
    </source>
</evidence>
<gene>
    <name evidence="1" type="ORF">PCOR1329_LOCUS25232</name>
</gene>
<sequence length="177" mass="18010">MLGTGASDEAAVGELAQRVQQHGPVVRAPGFPGGPVPGSPTRASPVGPSRLGAPALRFPKRAPGQAGGHGGLICSFLMCMVTREAQAAPLEPGVDLRVPGACSRSASERISADVPSARSTHSMDLAFFDDAMFMFFRQAGCAAGDRAVGLAVDAFGSGGIRLRAASCKIAVLFQFGG</sequence>
<reference evidence="1" key="1">
    <citation type="submission" date="2023-10" db="EMBL/GenBank/DDBJ databases">
        <authorList>
            <person name="Chen Y."/>
            <person name="Shah S."/>
            <person name="Dougan E. K."/>
            <person name="Thang M."/>
            <person name="Chan C."/>
        </authorList>
    </citation>
    <scope>NUCLEOTIDE SEQUENCE [LARGE SCALE GENOMIC DNA]</scope>
</reference>
<feature type="non-terminal residue" evidence="1">
    <location>
        <position position="177"/>
    </location>
</feature>
<proteinExistence type="predicted"/>
<protein>
    <submittedName>
        <fullName evidence="1">Uncharacterized protein</fullName>
    </submittedName>
</protein>